<evidence type="ECO:0000313" key="2">
    <source>
        <dbReference type="EMBL" id="PWR04251.1"/>
    </source>
</evidence>
<organism evidence="2 3">
    <name type="scientific">Meridianimarinicoccus roseus</name>
    <dbReference type="NCBI Taxonomy" id="2072018"/>
    <lineage>
        <taxon>Bacteria</taxon>
        <taxon>Pseudomonadati</taxon>
        <taxon>Pseudomonadota</taxon>
        <taxon>Alphaproteobacteria</taxon>
        <taxon>Rhodobacterales</taxon>
        <taxon>Paracoccaceae</taxon>
        <taxon>Meridianimarinicoccus</taxon>
    </lineage>
</organism>
<name>A0A2V2LJK0_9RHOB</name>
<dbReference type="AlphaFoldDB" id="A0A2V2LJK0"/>
<dbReference type="OrthoDB" id="7657434at2"/>
<accession>A0A2V2LJK0</accession>
<dbReference type="InterPro" id="IPR024633">
    <property type="entry name" value="DnaA_N_dom"/>
</dbReference>
<dbReference type="EMBL" id="QGKU01000008">
    <property type="protein sequence ID" value="PWR04251.1"/>
    <property type="molecule type" value="Genomic_DNA"/>
</dbReference>
<reference evidence="2 3" key="1">
    <citation type="submission" date="2018-05" db="EMBL/GenBank/DDBJ databases">
        <title>Rhodobacteraceae gen. nov., sp. nov. isolated from sea water.</title>
        <authorList>
            <person name="Ren Y."/>
        </authorList>
    </citation>
    <scope>NUCLEOTIDE SEQUENCE [LARGE SCALE GENOMIC DNA]</scope>
    <source>
        <strain evidence="2 3">TG-679</strain>
    </source>
</reference>
<gene>
    <name evidence="2" type="ORF">DKT77_02395</name>
</gene>
<dbReference type="Gene3D" id="3.30.300.180">
    <property type="match status" value="1"/>
</dbReference>
<dbReference type="InterPro" id="IPR036390">
    <property type="entry name" value="WH_DNA-bd_sf"/>
</dbReference>
<comment type="caution">
    <text evidence="2">The sequence shown here is derived from an EMBL/GenBank/DDBJ whole genome shotgun (WGS) entry which is preliminary data.</text>
</comment>
<keyword evidence="3" id="KW-1185">Reference proteome</keyword>
<sequence length="237" mass="25929">MQPGRVTGPGSGVHKYDILTAVAIAGLHGSTTQQVSALRLISLITARYNWQRNELSIGQEEMARIWGVNTRTAKREVKRLVSMGLLDVKRAGVRGRVACYRLNLEALETLSRPVWSAVGPDFEERAGRLLSRVGSAEGTVLKVDFSPTQRETKEIPADTGCDSRWQDVMTRLSAENPDAYANWYKRLTLGRVTDGTVEVTAPNAFVSNYIATHLADPMAAAVRDAFGPCRVSLVLAS</sequence>
<dbReference type="Gene3D" id="1.10.10.10">
    <property type="entry name" value="Winged helix-like DNA-binding domain superfamily/Winged helix DNA-binding domain"/>
    <property type="match status" value="1"/>
</dbReference>
<dbReference type="SUPFAM" id="SSF46785">
    <property type="entry name" value="Winged helix' DNA-binding domain"/>
    <property type="match status" value="1"/>
</dbReference>
<dbReference type="Proteomes" id="UP000245680">
    <property type="component" value="Unassembled WGS sequence"/>
</dbReference>
<dbReference type="Pfam" id="PF11638">
    <property type="entry name" value="DnaA_N"/>
    <property type="match status" value="1"/>
</dbReference>
<proteinExistence type="predicted"/>
<dbReference type="InterPro" id="IPR036388">
    <property type="entry name" value="WH-like_DNA-bd_sf"/>
</dbReference>
<dbReference type="RefSeq" id="WP_109810152.1">
    <property type="nucleotide sequence ID" value="NZ_QGKU01000008.1"/>
</dbReference>
<dbReference type="InterPro" id="IPR038454">
    <property type="entry name" value="DnaA_N_sf"/>
</dbReference>
<evidence type="ECO:0000259" key="1">
    <source>
        <dbReference type="Pfam" id="PF11638"/>
    </source>
</evidence>
<evidence type="ECO:0000313" key="3">
    <source>
        <dbReference type="Proteomes" id="UP000245680"/>
    </source>
</evidence>
<feature type="domain" description="DnaA N-terminal" evidence="1">
    <location>
        <begin position="163"/>
        <end position="222"/>
    </location>
</feature>
<protein>
    <recommendedName>
        <fullName evidence="1">DnaA N-terminal domain-containing protein</fullName>
    </recommendedName>
</protein>